<evidence type="ECO:0008006" key="2">
    <source>
        <dbReference type="Google" id="ProtNLM"/>
    </source>
</evidence>
<evidence type="ECO:0000313" key="1">
    <source>
        <dbReference type="EMBL" id="AIF11062.1"/>
    </source>
</evidence>
<proteinExistence type="predicted"/>
<protein>
    <recommendedName>
        <fullName evidence="2">DUF3880 domain-containing protein</fullName>
    </recommendedName>
</protein>
<sequence>MIEKIRVAVIYKSDNVFQSGHHFDNCYYNFFMNALMRNKRLDVKNFPTESEFDASILRNQFDVILLWSNNDWGMPNEIKGIQELDIPVIARSGDPRNAKKSIKNHKRWKINYYFSFHTEQFFHELYPSNFKYKTIIFGVEHSLYQNIQPFRTRIKDKILNTGNIGNAKIISKLINDIRNPKWNTYRCKVLRTKCNELPYVDYTPALKHEYVNDRHPILLQKYRAAIAADTYSPVLTYWEKTAAGCLTFMEVTDKNRGEYVGFEDGKTAIFIDEDNYKLRFKQYLSEPDNPKWERIAEAGRIYSLENFNNDMAVLHLIDLMESLCE</sequence>
<reference evidence="1" key="1">
    <citation type="journal article" date="2014" name="Genome Biol. Evol.">
        <title>Pangenome evidence for extensive interdomain horizontal transfer affecting lineage core and shell genes in uncultured planktonic thaumarchaeota and euryarchaeota.</title>
        <authorList>
            <person name="Deschamps P."/>
            <person name="Zivanovic Y."/>
            <person name="Moreira D."/>
            <person name="Rodriguez-Valera F."/>
            <person name="Lopez-Garcia P."/>
        </authorList>
    </citation>
    <scope>NUCLEOTIDE SEQUENCE</scope>
</reference>
<dbReference type="AlphaFoldDB" id="A0A075H9E4"/>
<name>A0A075H9E4_9ARCH</name>
<organism evidence="1">
    <name type="scientific">uncultured marine thaumarchaeote KM3_48_E01</name>
    <dbReference type="NCBI Taxonomy" id="1456170"/>
    <lineage>
        <taxon>Archaea</taxon>
        <taxon>Nitrososphaerota</taxon>
        <taxon>environmental samples</taxon>
    </lineage>
</organism>
<accession>A0A075H9E4</accession>
<dbReference type="EMBL" id="KF900908">
    <property type="protein sequence ID" value="AIF11062.1"/>
    <property type="molecule type" value="Genomic_DNA"/>
</dbReference>